<organism evidence="6 7">
    <name type="scientific">Roseibium aggregatum</name>
    <dbReference type="NCBI Taxonomy" id="187304"/>
    <lineage>
        <taxon>Bacteria</taxon>
        <taxon>Pseudomonadati</taxon>
        <taxon>Pseudomonadota</taxon>
        <taxon>Alphaproteobacteria</taxon>
        <taxon>Hyphomicrobiales</taxon>
        <taxon>Stappiaceae</taxon>
        <taxon>Roseibium</taxon>
    </lineage>
</organism>
<protein>
    <submittedName>
        <fullName evidence="6">Cytochrome c</fullName>
    </submittedName>
</protein>
<dbReference type="EMBL" id="JABFCZ010000005">
    <property type="protein sequence ID" value="MBD1545595.1"/>
    <property type="molecule type" value="Genomic_DNA"/>
</dbReference>
<comment type="caution">
    <text evidence="6">The sequence shown here is derived from an EMBL/GenBank/DDBJ whole genome shotgun (WGS) entry which is preliminary data.</text>
</comment>
<dbReference type="PANTHER" id="PTHR35008:SF8">
    <property type="entry name" value="ALCOHOL DEHYDROGENASE CYTOCHROME C SUBUNIT"/>
    <property type="match status" value="1"/>
</dbReference>
<dbReference type="AlphaFoldDB" id="A0A926NWW7"/>
<evidence type="ECO:0000259" key="5">
    <source>
        <dbReference type="PROSITE" id="PS51007"/>
    </source>
</evidence>
<evidence type="ECO:0000256" key="3">
    <source>
        <dbReference type="ARBA" id="ARBA00023004"/>
    </source>
</evidence>
<sequence length="240" mass="25714">MLREGQILCLCFVSVLLSPQASRAGSRFDLPEGPGRELVYGHCQTCHDLQSVVDSAGIRKGAWAAVLDNMNDFGLRISEEQHSRILNYLGTYLGPQPPAETTGTASVADGGEAVDGAAVYADTCISCHQEDGKGKPGEFPPFAGNGDLFLNPTFPAAVALYGIEGKIEVDGKAFDNVMPPFDFLSDAEIAAVVGYIRSNWGNEKLRPADLEDPAADDVAALRTKEMSSEDIYALRSSLRQ</sequence>
<dbReference type="Pfam" id="PF00034">
    <property type="entry name" value="Cytochrom_C"/>
    <property type="match status" value="1"/>
</dbReference>
<evidence type="ECO:0000313" key="7">
    <source>
        <dbReference type="Proteomes" id="UP000598467"/>
    </source>
</evidence>
<dbReference type="InterPro" id="IPR051459">
    <property type="entry name" value="Cytochrome_c-type_DH"/>
</dbReference>
<proteinExistence type="predicted"/>
<dbReference type="InterPro" id="IPR036909">
    <property type="entry name" value="Cyt_c-like_dom_sf"/>
</dbReference>
<dbReference type="Gene3D" id="1.10.760.10">
    <property type="entry name" value="Cytochrome c-like domain"/>
    <property type="match status" value="2"/>
</dbReference>
<evidence type="ECO:0000256" key="2">
    <source>
        <dbReference type="ARBA" id="ARBA00022723"/>
    </source>
</evidence>
<feature type="domain" description="Cytochrome c" evidence="5">
    <location>
        <begin position="111"/>
        <end position="200"/>
    </location>
</feature>
<dbReference type="Proteomes" id="UP000598467">
    <property type="component" value="Unassembled WGS sequence"/>
</dbReference>
<name>A0A926NWW7_9HYPH</name>
<dbReference type="PANTHER" id="PTHR35008">
    <property type="entry name" value="BLL4482 PROTEIN-RELATED"/>
    <property type="match status" value="1"/>
</dbReference>
<gene>
    <name evidence="6" type="ORF">HK439_04935</name>
</gene>
<dbReference type="SUPFAM" id="SSF46626">
    <property type="entry name" value="Cytochrome c"/>
    <property type="match status" value="2"/>
</dbReference>
<keyword evidence="3 4" id="KW-0408">Iron</keyword>
<accession>A0A926NWW7</accession>
<keyword evidence="1 4" id="KW-0349">Heme</keyword>
<dbReference type="GO" id="GO:0046872">
    <property type="term" value="F:metal ion binding"/>
    <property type="evidence" value="ECO:0007669"/>
    <property type="project" value="UniProtKB-KW"/>
</dbReference>
<dbReference type="InterPro" id="IPR009056">
    <property type="entry name" value="Cyt_c-like_dom"/>
</dbReference>
<keyword evidence="2 4" id="KW-0479">Metal-binding</keyword>
<evidence type="ECO:0000313" key="6">
    <source>
        <dbReference type="EMBL" id="MBD1545595.1"/>
    </source>
</evidence>
<dbReference type="PROSITE" id="PS51007">
    <property type="entry name" value="CYTC"/>
    <property type="match status" value="1"/>
</dbReference>
<dbReference type="GO" id="GO:0020037">
    <property type="term" value="F:heme binding"/>
    <property type="evidence" value="ECO:0007669"/>
    <property type="project" value="InterPro"/>
</dbReference>
<evidence type="ECO:0000256" key="4">
    <source>
        <dbReference type="PROSITE-ProRule" id="PRU00433"/>
    </source>
</evidence>
<dbReference type="GO" id="GO:0009055">
    <property type="term" value="F:electron transfer activity"/>
    <property type="evidence" value="ECO:0007669"/>
    <property type="project" value="InterPro"/>
</dbReference>
<reference evidence="6" key="1">
    <citation type="submission" date="2020-05" db="EMBL/GenBank/DDBJ databases">
        <title>Identification of trans-AT polyketide cluster in two marine bacteria, producers of a novel glutaramide-containing polyketide sesbanimide D and analogs.</title>
        <authorList>
            <person name="Kacar D."/>
            <person name="Rodriguez P."/>
            <person name="Canedo L."/>
            <person name="Gonzalez E."/>
            <person name="Galan B."/>
            <person name="De La Calle F."/>
            <person name="Garcia J.L."/>
        </authorList>
    </citation>
    <scope>NUCLEOTIDE SEQUENCE</scope>
    <source>
        <strain evidence="6">PHM038</strain>
    </source>
</reference>
<evidence type="ECO:0000256" key="1">
    <source>
        <dbReference type="ARBA" id="ARBA00022617"/>
    </source>
</evidence>
<dbReference type="RefSeq" id="WP_190290276.1">
    <property type="nucleotide sequence ID" value="NZ_JABFCZ010000005.1"/>
</dbReference>